<proteinExistence type="predicted"/>
<dbReference type="EMBL" id="BMIC01000001">
    <property type="protein sequence ID" value="GFZ78222.1"/>
    <property type="molecule type" value="Genomic_DNA"/>
</dbReference>
<comment type="caution">
    <text evidence="1">The sequence shown here is derived from an EMBL/GenBank/DDBJ whole genome shotgun (WGS) entry which is preliminary data.</text>
</comment>
<name>A0A8J2TSM9_9FLAO</name>
<sequence length="163" mass="19197">MKNSHLEEKHKFTQPIINSMKTLLKGEITFSESYKKWIVKANVKWNKRYIRINLDSRKTDLVTDFSICSLTKAKFFTFLSRSDSYNFSGKKSEYSELLLESVETQYLMDSKNPIIKLEGKSLIFEGGIRKKDISSLSNVFKLFEILMDEIEWKQKENVTQHHV</sequence>
<gene>
    <name evidence="1" type="ORF">GCM10011531_04730</name>
</gene>
<accession>A0A8J2TSM9</accession>
<protein>
    <submittedName>
        <fullName evidence="1">Uncharacterized protein</fullName>
    </submittedName>
</protein>
<evidence type="ECO:0000313" key="2">
    <source>
        <dbReference type="Proteomes" id="UP000598120"/>
    </source>
</evidence>
<evidence type="ECO:0000313" key="1">
    <source>
        <dbReference type="EMBL" id="GFZ78222.1"/>
    </source>
</evidence>
<reference evidence="1 2" key="1">
    <citation type="journal article" date="2014" name="Int. J. Syst. Evol. Microbiol.">
        <title>Complete genome sequence of Corynebacterium casei LMG S-19264T (=DSM 44701T), isolated from a smear-ripened cheese.</title>
        <authorList>
            <consortium name="US DOE Joint Genome Institute (JGI-PGF)"/>
            <person name="Walter F."/>
            <person name="Albersmeier A."/>
            <person name="Kalinowski J."/>
            <person name="Ruckert C."/>
        </authorList>
    </citation>
    <scope>NUCLEOTIDE SEQUENCE [LARGE SCALE GENOMIC DNA]</scope>
    <source>
        <strain evidence="1 2">CGMCC 1.15295</strain>
    </source>
</reference>
<dbReference type="AlphaFoldDB" id="A0A8J2TSM9"/>
<keyword evidence="2" id="KW-1185">Reference proteome</keyword>
<dbReference type="Proteomes" id="UP000598120">
    <property type="component" value="Unassembled WGS sequence"/>
</dbReference>
<organism evidence="1 2">
    <name type="scientific">Aquaticitalea lipolytica</name>
    <dbReference type="NCBI Taxonomy" id="1247562"/>
    <lineage>
        <taxon>Bacteria</taxon>
        <taxon>Pseudomonadati</taxon>
        <taxon>Bacteroidota</taxon>
        <taxon>Flavobacteriia</taxon>
        <taxon>Flavobacteriales</taxon>
        <taxon>Flavobacteriaceae</taxon>
        <taxon>Aquaticitalea</taxon>
    </lineage>
</organism>